<sequence length="476" mass="53275">MSQLVERQQAIANGSHALVIGSSMAGLLAARILVDHFDNVTVVERDRLPQQPESRHGTPQANHVHILLAQGERILEQMFPGLEAELTTAGAPSLNMAADFAFLGVWGWFPRFHSNLSIRACSRLLLEWAVRRRLTAYSNLQFLPETQAIGLLTDNSNSQVKAVKLRSGDVSQENELNADLVIDASGRNSSLPKWLETLGYPSPSETVVNSFLGYSTRWYERPENFQADWKGLLVAYKPPHDKRGAVIYPVEGDRWAVTLSGIGRDYPPTDEADFLEFARSLRTPIVYEAIKDAKPLSPVYAYRRTENCWHHYEKLSRMPEGLVAMGDAVCAFNPFYGQGMTTAALGASTLDQCLKEQFRSSPNNLTGLTRNFQKQLAHILETPWMMATSEDFRWKTTEGAQPDSMTRLMQRYGDQVALLAVNHTDVYQTYIEVIHMIKPPTAFFAPSILARVLGQVIKPHPEKALLIPELAVPKLS</sequence>
<dbReference type="Proteomes" id="UP000599391">
    <property type="component" value="Unassembled WGS sequence"/>
</dbReference>
<feature type="domain" description="FAD-binding" evidence="1">
    <location>
        <begin position="17"/>
        <end position="357"/>
    </location>
</feature>
<gene>
    <name evidence="2" type="ORF">I8751_00560</name>
</gene>
<dbReference type="SUPFAM" id="SSF51905">
    <property type="entry name" value="FAD/NAD(P)-binding domain"/>
    <property type="match status" value="1"/>
</dbReference>
<dbReference type="InterPro" id="IPR002938">
    <property type="entry name" value="FAD-bd"/>
</dbReference>
<name>A0A8J7L0W2_9CYAN</name>
<dbReference type="PANTHER" id="PTHR43422:SF3">
    <property type="entry name" value="THIAMINE THIAZOLE SYNTHASE"/>
    <property type="match status" value="1"/>
</dbReference>
<dbReference type="PANTHER" id="PTHR43422">
    <property type="entry name" value="THIAMINE THIAZOLE SYNTHASE"/>
    <property type="match status" value="1"/>
</dbReference>
<dbReference type="Pfam" id="PF01494">
    <property type="entry name" value="FAD_binding_3"/>
    <property type="match status" value="1"/>
</dbReference>
<dbReference type="GO" id="GO:0071949">
    <property type="term" value="F:FAD binding"/>
    <property type="evidence" value="ECO:0007669"/>
    <property type="project" value="InterPro"/>
</dbReference>
<evidence type="ECO:0000313" key="2">
    <source>
        <dbReference type="EMBL" id="MBH8550907.1"/>
    </source>
</evidence>
<accession>A0A8J7L0W2</accession>
<comment type="caution">
    <text evidence="2">The sequence shown here is derived from an EMBL/GenBank/DDBJ whole genome shotgun (WGS) entry which is preliminary data.</text>
</comment>
<dbReference type="EMBL" id="JAECZB010000001">
    <property type="protein sequence ID" value="MBH8550907.1"/>
    <property type="molecule type" value="Genomic_DNA"/>
</dbReference>
<dbReference type="AlphaFoldDB" id="A0A8J7L0W2"/>
<reference evidence="2 3" key="1">
    <citation type="journal article" date="2021" name="Int. J. Syst. Evol. Microbiol.">
        <title>Amazonocrinis nigriterrae gen. nov., sp. nov., Atlanticothrix silvestris gen. nov., sp. nov. and Dendronalium phyllosphericum gen. nov., sp. nov., nostocacean cyanobacteria from Brazilian environments.</title>
        <authorList>
            <person name="Alvarenga D.O."/>
            <person name="Andreote A.P.D."/>
            <person name="Branco L.H.Z."/>
            <person name="Delbaje E."/>
            <person name="Cruz R.B."/>
            <person name="Varani A.M."/>
            <person name="Fiore M.F."/>
        </authorList>
    </citation>
    <scope>NUCLEOTIDE SEQUENCE [LARGE SCALE GENOMIC DNA]</scope>
    <source>
        <strain evidence="2 3">CENA357</strain>
    </source>
</reference>
<protein>
    <submittedName>
        <fullName evidence="2">FAD-dependent monooxygenase</fullName>
    </submittedName>
</protein>
<proteinExistence type="predicted"/>
<keyword evidence="2" id="KW-0503">Monooxygenase</keyword>
<dbReference type="Gene3D" id="3.50.50.60">
    <property type="entry name" value="FAD/NAD(P)-binding domain"/>
    <property type="match status" value="1"/>
</dbReference>
<organism evidence="2 3">
    <name type="scientific">Atlanticothrix silvestris CENA357</name>
    <dbReference type="NCBI Taxonomy" id="1725252"/>
    <lineage>
        <taxon>Bacteria</taxon>
        <taxon>Bacillati</taxon>
        <taxon>Cyanobacteriota</taxon>
        <taxon>Cyanophyceae</taxon>
        <taxon>Nostocales</taxon>
        <taxon>Nodulariaceae</taxon>
        <taxon>Atlanticothrix</taxon>
        <taxon>Atlanticothrix silvestris</taxon>
    </lineage>
</organism>
<keyword evidence="2" id="KW-0560">Oxidoreductase</keyword>
<keyword evidence="3" id="KW-1185">Reference proteome</keyword>
<evidence type="ECO:0000259" key="1">
    <source>
        <dbReference type="Pfam" id="PF01494"/>
    </source>
</evidence>
<dbReference type="InterPro" id="IPR036188">
    <property type="entry name" value="FAD/NAD-bd_sf"/>
</dbReference>
<dbReference type="GO" id="GO:0004497">
    <property type="term" value="F:monooxygenase activity"/>
    <property type="evidence" value="ECO:0007669"/>
    <property type="project" value="UniProtKB-KW"/>
</dbReference>
<dbReference type="RefSeq" id="WP_214437223.1">
    <property type="nucleotide sequence ID" value="NZ_JAECZB010000001.1"/>
</dbReference>
<evidence type="ECO:0000313" key="3">
    <source>
        <dbReference type="Proteomes" id="UP000599391"/>
    </source>
</evidence>